<evidence type="ECO:0000256" key="1">
    <source>
        <dbReference type="SAM" id="Coils"/>
    </source>
</evidence>
<sequence length="585" mass="63977">MSVSDAAVARPVATVEDDAPLDGPIVNASQQSLASLPSTEAPASPADLGHSFRSELVDPQLNENRSSVIPSSLTPPPSSQVPTNGPSIRAPPSSQRTHMLSPPVTGLNTARHEATPSGLFTAPRPDAVVAASPDALRAMVQACIAEHTRLKTEAAHHKLQYQLLSVRADEDAHRAAVEQELTLRQLEALRRQKPEAPVPVARKIPSPSPEISQAMYDQLRDLGEKAIKDNERIRKDYEEACKRLKAAKKLIVRQEEDMDSLREENELLRNRLQDKRELWNQLASPGGMFHTPKTVQASPSQYRTTPRQTPKHRDSREGRQEPFAVLLQAATQENSSAPSTPATPIRPGGRHPLKHSRGVQSLSSLPTTPNPPRPRGSDLLPAADLVPQTEPPRRFINRSFIPETPERGGLSFARSERPERVRQSRESTISADDNQELARAALQSVAQLQQVESFASRGSPPPRRPLPSQRSQLTEADSEVYESQASQEASAMLRRDPRESFEVASSHNSRDVTPTPIAAEKSARLQSTLRGPMNKPGLSSSAKRKFDASVADEARRAEPTSPTKRLRLAGGLREGSSLIGLGIRD</sequence>
<keyword evidence="1" id="KW-0175">Coiled coil</keyword>
<organism evidence="3 4">
    <name type="scientific">Diaporthe australafricana</name>
    <dbReference type="NCBI Taxonomy" id="127596"/>
    <lineage>
        <taxon>Eukaryota</taxon>
        <taxon>Fungi</taxon>
        <taxon>Dikarya</taxon>
        <taxon>Ascomycota</taxon>
        <taxon>Pezizomycotina</taxon>
        <taxon>Sordariomycetes</taxon>
        <taxon>Sordariomycetidae</taxon>
        <taxon>Diaporthales</taxon>
        <taxon>Diaporthaceae</taxon>
        <taxon>Diaporthe</taxon>
    </lineage>
</organism>
<feature type="coiled-coil region" evidence="1">
    <location>
        <begin position="227"/>
        <end position="278"/>
    </location>
</feature>
<dbReference type="EMBL" id="JAWRVE010000062">
    <property type="protein sequence ID" value="KAL1865365.1"/>
    <property type="molecule type" value="Genomic_DNA"/>
</dbReference>
<proteinExistence type="predicted"/>
<comment type="caution">
    <text evidence="3">The sequence shown here is derived from an EMBL/GenBank/DDBJ whole genome shotgun (WGS) entry which is preliminary data.</text>
</comment>
<feature type="compositionally biased region" description="Basic and acidic residues" evidence="2">
    <location>
        <begin position="311"/>
        <end position="320"/>
    </location>
</feature>
<dbReference type="Proteomes" id="UP001583177">
    <property type="component" value="Unassembled WGS sequence"/>
</dbReference>
<feature type="compositionally biased region" description="Basic and acidic residues" evidence="2">
    <location>
        <begin position="414"/>
        <end position="425"/>
    </location>
</feature>
<feature type="compositionally biased region" description="Polar residues" evidence="2">
    <location>
        <begin position="329"/>
        <end position="342"/>
    </location>
</feature>
<feature type="region of interest" description="Disordered" evidence="2">
    <location>
        <begin position="1"/>
        <end position="120"/>
    </location>
</feature>
<accession>A0ABR3WPK8</accession>
<reference evidence="3 4" key="1">
    <citation type="journal article" date="2024" name="IMA Fungus">
        <title>IMA Genome - F19 : A genome assembly and annotation guide to empower mycologists, including annotated draft genome sequences of Ceratocystis pirilliformis, Diaporthe australafricana, Fusarium ophioides, Paecilomyces lecythidis, and Sporothrix stenoceras.</title>
        <authorList>
            <person name="Aylward J."/>
            <person name="Wilson A.M."/>
            <person name="Visagie C.M."/>
            <person name="Spraker J."/>
            <person name="Barnes I."/>
            <person name="Buitendag C."/>
            <person name="Ceriani C."/>
            <person name="Del Mar Angel L."/>
            <person name="du Plessis D."/>
            <person name="Fuchs T."/>
            <person name="Gasser K."/>
            <person name="Kramer D."/>
            <person name="Li W."/>
            <person name="Munsamy K."/>
            <person name="Piso A."/>
            <person name="Price J.L."/>
            <person name="Sonnekus B."/>
            <person name="Thomas C."/>
            <person name="van der Nest A."/>
            <person name="van Dijk A."/>
            <person name="van Heerden A."/>
            <person name="van Vuuren N."/>
            <person name="Yilmaz N."/>
            <person name="Duong T.A."/>
            <person name="van der Merwe N.A."/>
            <person name="Wingfield M.J."/>
            <person name="Wingfield B.D."/>
        </authorList>
    </citation>
    <scope>NUCLEOTIDE SEQUENCE [LARGE SCALE GENOMIC DNA]</scope>
    <source>
        <strain evidence="3 4">CMW 18300</strain>
    </source>
</reference>
<protein>
    <recommendedName>
        <fullName evidence="5">FAD-dependent oxidoreductase-like enzyme</fullName>
    </recommendedName>
</protein>
<feature type="region of interest" description="Disordered" evidence="2">
    <location>
        <begin position="283"/>
        <end position="434"/>
    </location>
</feature>
<feature type="compositionally biased region" description="Basic residues" evidence="2">
    <location>
        <begin position="348"/>
        <end position="357"/>
    </location>
</feature>
<evidence type="ECO:0000313" key="4">
    <source>
        <dbReference type="Proteomes" id="UP001583177"/>
    </source>
</evidence>
<evidence type="ECO:0000256" key="2">
    <source>
        <dbReference type="SAM" id="MobiDB-lite"/>
    </source>
</evidence>
<feature type="compositionally biased region" description="Polar residues" evidence="2">
    <location>
        <begin position="61"/>
        <end position="72"/>
    </location>
</feature>
<evidence type="ECO:0008006" key="5">
    <source>
        <dbReference type="Google" id="ProtNLM"/>
    </source>
</evidence>
<keyword evidence="4" id="KW-1185">Reference proteome</keyword>
<feature type="compositionally biased region" description="Polar residues" evidence="2">
    <location>
        <begin position="293"/>
        <end position="308"/>
    </location>
</feature>
<feature type="compositionally biased region" description="Polar residues" evidence="2">
    <location>
        <begin position="27"/>
        <end position="38"/>
    </location>
</feature>
<feature type="compositionally biased region" description="Polar residues" evidence="2">
    <location>
        <begin position="80"/>
        <end position="98"/>
    </location>
</feature>
<name>A0ABR3WPK8_9PEZI</name>
<gene>
    <name evidence="3" type="ORF">Daus18300_007255</name>
</gene>
<feature type="compositionally biased region" description="Basic and acidic residues" evidence="2">
    <location>
        <begin position="544"/>
        <end position="558"/>
    </location>
</feature>
<evidence type="ECO:0000313" key="3">
    <source>
        <dbReference type="EMBL" id="KAL1865365.1"/>
    </source>
</evidence>
<feature type="region of interest" description="Disordered" evidence="2">
    <location>
        <begin position="450"/>
        <end position="569"/>
    </location>
</feature>